<protein>
    <submittedName>
        <fullName evidence="11">Peptidase M13 family protein</fullName>
    </submittedName>
</protein>
<dbReference type="InterPro" id="IPR000718">
    <property type="entry name" value="Peptidase_M13"/>
</dbReference>
<keyword evidence="6" id="KW-0862">Zinc</keyword>
<evidence type="ECO:0000256" key="5">
    <source>
        <dbReference type="ARBA" id="ARBA00022801"/>
    </source>
</evidence>
<dbReference type="GO" id="GO:0016485">
    <property type="term" value="P:protein processing"/>
    <property type="evidence" value="ECO:0007669"/>
    <property type="project" value="TreeGrafter"/>
</dbReference>
<dbReference type="InterPro" id="IPR024079">
    <property type="entry name" value="MetalloPept_cat_dom_sf"/>
</dbReference>
<dbReference type="HOGENOM" id="CLU_006187_7_2_5"/>
<dbReference type="GO" id="GO:0004222">
    <property type="term" value="F:metalloendopeptidase activity"/>
    <property type="evidence" value="ECO:0007669"/>
    <property type="project" value="InterPro"/>
</dbReference>
<sequence length="709" mass="78731">MTRFTRNFLLAATATAALGLAATSQAHEIHDCADQACATELLFDAADTTAGAGAAASLETPRYGTWGFDLTGMDRSVKPGDDFFKFANGEWDRTTEIPSDRVRWGNFNKLRELSDARLHAILEEAKAGKLNDPDAAKIAAGYASYMDEALAEKLDAKPIQPELAQIRAVKTKADFTALMGKANTTGFTSILPVYISIDAKAPTKYAVMSATGGLGLPDRDYYLQPGFAEKKAKYQAYVQQMLTMIGWEKPAENAKAIVDFETKLAEASWTRVERRDRDKTYNPMTPAELAAYTPGFDWNRYLEGSELPKVDRIVVTTNTAFPKFAKVYADTPLPTLKAWQAFHLADGAAPLLSKRFVQANFEFRNKELAGQPELQARWKRAAAFMDRAIGESIGRVYVARYFTPDAKAKMDDLVANIRTAMAARIDKLEWMGPETKAQAHDKLRKFTVKIGYPEAWRDYAKLELKPNDLYGNALRAGAFQWRRNVARLDQPVDKKEWGMTPQTVNAYYNFANNEIVFPAAILQPPFFDPDADPAINYGGIGGVIGHEISHGFDDQGRKSDGDGVLRDWWTAEDNAKFKAQADKLGAQYSEFEPLPGAKVQGGLTMGENIGDLGGLSLGLDAYHASLDGKPAPVIDGLTGDQRVFLGWAQVWREKIRDEALRQQVVTDPHSPAYYRVNGTIRNIPGWYTAWDVKPGDELYVAPEERVRIW</sequence>
<evidence type="ECO:0000259" key="10">
    <source>
        <dbReference type="Pfam" id="PF05649"/>
    </source>
</evidence>
<feature type="signal peptide" evidence="8">
    <location>
        <begin position="1"/>
        <end position="26"/>
    </location>
</feature>
<evidence type="ECO:0000256" key="1">
    <source>
        <dbReference type="ARBA" id="ARBA00001947"/>
    </source>
</evidence>
<comment type="similarity">
    <text evidence="2">Belongs to the peptidase M13 family.</text>
</comment>
<feature type="domain" description="Peptidase M13 C-terminal" evidence="9">
    <location>
        <begin position="505"/>
        <end position="706"/>
    </location>
</feature>
<dbReference type="EMBL" id="CP000747">
    <property type="protein sequence ID" value="ACG79201.1"/>
    <property type="molecule type" value="Genomic_DNA"/>
</dbReference>
<evidence type="ECO:0000256" key="8">
    <source>
        <dbReference type="SAM" id="SignalP"/>
    </source>
</evidence>
<dbReference type="GO" id="GO:0005886">
    <property type="term" value="C:plasma membrane"/>
    <property type="evidence" value="ECO:0007669"/>
    <property type="project" value="TreeGrafter"/>
</dbReference>
<dbReference type="Proteomes" id="UP000001868">
    <property type="component" value="Chromosome"/>
</dbReference>
<evidence type="ECO:0000256" key="7">
    <source>
        <dbReference type="ARBA" id="ARBA00023049"/>
    </source>
</evidence>
<dbReference type="InterPro" id="IPR018497">
    <property type="entry name" value="Peptidase_M13_C"/>
</dbReference>
<dbReference type="PROSITE" id="PS51885">
    <property type="entry name" value="NEPRILYSIN"/>
    <property type="match status" value="1"/>
</dbReference>
<keyword evidence="8" id="KW-0732">Signal</keyword>
<keyword evidence="5" id="KW-0378">Hydrolase</keyword>
<dbReference type="GO" id="GO:0046872">
    <property type="term" value="F:metal ion binding"/>
    <property type="evidence" value="ECO:0007669"/>
    <property type="project" value="UniProtKB-KW"/>
</dbReference>
<dbReference type="PANTHER" id="PTHR11733:SF167">
    <property type="entry name" value="FI17812P1-RELATED"/>
    <property type="match status" value="1"/>
</dbReference>
<dbReference type="PRINTS" id="PR00786">
    <property type="entry name" value="NEPRILYSIN"/>
</dbReference>
<dbReference type="eggNOG" id="COG3590">
    <property type="taxonomic scope" value="Bacteria"/>
</dbReference>
<dbReference type="Gene3D" id="1.10.1380.10">
    <property type="entry name" value="Neutral endopeptidase , domain2"/>
    <property type="match status" value="1"/>
</dbReference>
<evidence type="ECO:0000256" key="4">
    <source>
        <dbReference type="ARBA" id="ARBA00022723"/>
    </source>
</evidence>
<dbReference type="Gene3D" id="3.40.390.10">
    <property type="entry name" value="Collagenase (Catalytic Domain)"/>
    <property type="match status" value="1"/>
</dbReference>
<feature type="domain" description="Peptidase M13 N-terminal" evidence="10">
    <location>
        <begin position="79"/>
        <end position="453"/>
    </location>
</feature>
<keyword evidence="7" id="KW-0482">Metalloprotease</keyword>
<dbReference type="AlphaFoldDB" id="B4R883"/>
<gene>
    <name evidence="11" type="ordered locus">PHZ_c2792</name>
</gene>
<dbReference type="InterPro" id="IPR042089">
    <property type="entry name" value="Peptidase_M13_dom_2"/>
</dbReference>
<dbReference type="KEGG" id="pzu:PHZ_c2792"/>
<evidence type="ECO:0000259" key="9">
    <source>
        <dbReference type="Pfam" id="PF01431"/>
    </source>
</evidence>
<evidence type="ECO:0000313" key="12">
    <source>
        <dbReference type="Proteomes" id="UP000001868"/>
    </source>
</evidence>
<dbReference type="OrthoDB" id="9775677at2"/>
<dbReference type="InterPro" id="IPR008753">
    <property type="entry name" value="Peptidase_M13_N"/>
</dbReference>
<keyword evidence="3" id="KW-0645">Protease</keyword>
<accession>B4R883</accession>
<dbReference type="CDD" id="cd08662">
    <property type="entry name" value="M13"/>
    <property type="match status" value="1"/>
</dbReference>
<evidence type="ECO:0000256" key="6">
    <source>
        <dbReference type="ARBA" id="ARBA00022833"/>
    </source>
</evidence>
<evidence type="ECO:0000256" key="3">
    <source>
        <dbReference type="ARBA" id="ARBA00022670"/>
    </source>
</evidence>
<reference evidence="11 12" key="1">
    <citation type="journal article" date="2008" name="BMC Genomics">
        <title>Complete genome of Phenylobacterium zucineum - a novel facultative intracellular bacterium isolated from human erythroleukemia cell line K562.</title>
        <authorList>
            <person name="Luo Y."/>
            <person name="Xu X."/>
            <person name="Ding Z."/>
            <person name="Liu Z."/>
            <person name="Zhang B."/>
            <person name="Yan Z."/>
            <person name="Sun J."/>
            <person name="Hu S."/>
            <person name="Hu X."/>
        </authorList>
    </citation>
    <scope>NUCLEOTIDE SEQUENCE [LARGE SCALE GENOMIC DNA]</scope>
    <source>
        <strain evidence="11 12">HLK1</strain>
    </source>
</reference>
<proteinExistence type="inferred from homology"/>
<dbReference type="RefSeq" id="WP_012523339.1">
    <property type="nucleotide sequence ID" value="NC_011144.1"/>
</dbReference>
<feature type="chain" id="PRO_5002825118" evidence="8">
    <location>
        <begin position="27"/>
        <end position="709"/>
    </location>
</feature>
<evidence type="ECO:0000256" key="2">
    <source>
        <dbReference type="ARBA" id="ARBA00007357"/>
    </source>
</evidence>
<keyword evidence="12" id="KW-1185">Reference proteome</keyword>
<evidence type="ECO:0000313" key="11">
    <source>
        <dbReference type="EMBL" id="ACG79201.1"/>
    </source>
</evidence>
<dbReference type="Pfam" id="PF01431">
    <property type="entry name" value="Peptidase_M13"/>
    <property type="match status" value="1"/>
</dbReference>
<keyword evidence="4" id="KW-0479">Metal-binding</keyword>
<dbReference type="PANTHER" id="PTHR11733">
    <property type="entry name" value="ZINC METALLOPROTEASE FAMILY M13 NEPRILYSIN-RELATED"/>
    <property type="match status" value="1"/>
</dbReference>
<dbReference type="STRING" id="450851.PHZ_c2792"/>
<organism evidence="11 12">
    <name type="scientific">Phenylobacterium zucineum (strain HLK1)</name>
    <dbReference type="NCBI Taxonomy" id="450851"/>
    <lineage>
        <taxon>Bacteria</taxon>
        <taxon>Pseudomonadati</taxon>
        <taxon>Pseudomonadota</taxon>
        <taxon>Alphaproteobacteria</taxon>
        <taxon>Caulobacterales</taxon>
        <taxon>Caulobacteraceae</taxon>
        <taxon>Phenylobacterium</taxon>
    </lineage>
</organism>
<comment type="cofactor">
    <cofactor evidence="1">
        <name>Zn(2+)</name>
        <dbReference type="ChEBI" id="CHEBI:29105"/>
    </cofactor>
</comment>
<dbReference type="SUPFAM" id="SSF55486">
    <property type="entry name" value="Metalloproteases ('zincins'), catalytic domain"/>
    <property type="match status" value="1"/>
</dbReference>
<name>B4R883_PHEZH</name>
<dbReference type="Pfam" id="PF05649">
    <property type="entry name" value="Peptidase_M13_N"/>
    <property type="match status" value="1"/>
</dbReference>